<dbReference type="RefSeq" id="WP_074258129.1">
    <property type="nucleotide sequence ID" value="NZ_FSRL01000002.1"/>
</dbReference>
<evidence type="ECO:0000313" key="1">
    <source>
        <dbReference type="EMBL" id="SIO32339.1"/>
    </source>
</evidence>
<organism evidence="1 2">
    <name type="scientific">Vannielia litorea</name>
    <dbReference type="NCBI Taxonomy" id="1217970"/>
    <lineage>
        <taxon>Bacteria</taxon>
        <taxon>Pseudomonadati</taxon>
        <taxon>Pseudomonadota</taxon>
        <taxon>Alphaproteobacteria</taxon>
        <taxon>Rhodobacterales</taxon>
        <taxon>Paracoccaceae</taxon>
        <taxon>Vannielia</taxon>
    </lineage>
</organism>
<protein>
    <submittedName>
        <fullName evidence="1">Peptidase inhibitor I78 family protein</fullName>
    </submittedName>
</protein>
<reference evidence="2" key="1">
    <citation type="submission" date="2016-11" db="EMBL/GenBank/DDBJ databases">
        <authorList>
            <person name="Varghese N."/>
            <person name="Submissions S."/>
        </authorList>
    </citation>
    <scope>NUCLEOTIDE SEQUENCE [LARGE SCALE GENOMIC DNA]</scope>
    <source>
        <strain evidence="2">DSM 29440</strain>
    </source>
</reference>
<name>A0A1N6IK29_9RHOB</name>
<dbReference type="PROSITE" id="PS51257">
    <property type="entry name" value="PROKAR_LIPOPROTEIN"/>
    <property type="match status" value="1"/>
</dbReference>
<keyword evidence="2" id="KW-1185">Reference proteome</keyword>
<dbReference type="Gene3D" id="3.30.10.10">
    <property type="entry name" value="Trypsin Inhibitor V, subunit A"/>
    <property type="match status" value="1"/>
</dbReference>
<gene>
    <name evidence="1" type="ORF">SAMN05444002_3989</name>
</gene>
<evidence type="ECO:0000313" key="2">
    <source>
        <dbReference type="Proteomes" id="UP000184932"/>
    </source>
</evidence>
<dbReference type="OrthoDB" id="8724542at2"/>
<dbReference type="STRING" id="1217970.SAMN05444002_3989"/>
<dbReference type="Pfam" id="PF11720">
    <property type="entry name" value="Inhibitor_I78"/>
    <property type="match status" value="1"/>
</dbReference>
<proteinExistence type="predicted"/>
<dbReference type="AlphaFoldDB" id="A0A1N6IK29"/>
<dbReference type="InterPro" id="IPR021719">
    <property type="entry name" value="Prot_inh_I78"/>
</dbReference>
<dbReference type="EMBL" id="FSRL01000002">
    <property type="protein sequence ID" value="SIO32339.1"/>
    <property type="molecule type" value="Genomic_DNA"/>
</dbReference>
<dbReference type="Proteomes" id="UP000184932">
    <property type="component" value="Unassembled WGS sequence"/>
</dbReference>
<accession>A0A1N6IK29</accession>
<sequence>MKALKALVLLTALAACQPPLETPPIDDSPLQDNSDSGLVEREPDICGAAAYRERAVGQPSSVIPTLGVTRQIRVIPHGGIVTQEYSPYRMNFYLDGSGLITRVSCG</sequence>